<comment type="caution">
    <text evidence="1">The sequence shown here is derived from an EMBL/GenBank/DDBJ whole genome shotgun (WGS) entry which is preliminary data.</text>
</comment>
<dbReference type="AlphaFoldDB" id="A0AAJ1ICX8"/>
<accession>A0AAJ1ICX8</accession>
<gene>
    <name evidence="1" type="ORF">PQJ61_09585</name>
</gene>
<dbReference type="Proteomes" id="UP001221217">
    <property type="component" value="Unassembled WGS sequence"/>
</dbReference>
<name>A0AAJ1ICX8_9SPIO</name>
<reference evidence="1 2" key="1">
    <citation type="submission" date="2022-12" db="EMBL/GenBank/DDBJ databases">
        <title>Metagenome assembled genome from gulf of manar.</title>
        <authorList>
            <person name="Kohli P."/>
            <person name="Pk S."/>
            <person name="Venkata Ramana C."/>
            <person name="Sasikala C."/>
        </authorList>
    </citation>
    <scope>NUCLEOTIDE SEQUENCE [LARGE SCALE GENOMIC DNA]</scope>
    <source>
        <strain evidence="1">JB008</strain>
    </source>
</reference>
<evidence type="ECO:0000313" key="1">
    <source>
        <dbReference type="EMBL" id="MDC7227002.1"/>
    </source>
</evidence>
<protein>
    <submittedName>
        <fullName evidence="1">Uncharacterized protein</fullName>
    </submittedName>
</protein>
<sequence length="136" mass="15996">MFEESDLPYSTCDDFLKIIVDVPILSEFKNKIIKLCALSDMLGFTSEKTKKKTSFQSTINDQCHLSYGLKTKYFVTEDKNLYKKGLLIKKYLKLNVEVFKIDDFIIKILRLMKKDKKKIELIVKSENGDEIYRYEA</sequence>
<dbReference type="EMBL" id="JAQQAL010000022">
    <property type="protein sequence ID" value="MDC7227002.1"/>
    <property type="molecule type" value="Genomic_DNA"/>
</dbReference>
<organism evidence="1 2">
    <name type="scientific">Candidatus Thalassospirochaeta sargassi</name>
    <dbReference type="NCBI Taxonomy" id="3119039"/>
    <lineage>
        <taxon>Bacteria</taxon>
        <taxon>Pseudomonadati</taxon>
        <taxon>Spirochaetota</taxon>
        <taxon>Spirochaetia</taxon>
        <taxon>Spirochaetales</taxon>
        <taxon>Spirochaetaceae</taxon>
        <taxon>Candidatus Thalassospirochaeta</taxon>
    </lineage>
</organism>
<evidence type="ECO:0000313" key="2">
    <source>
        <dbReference type="Proteomes" id="UP001221217"/>
    </source>
</evidence>
<proteinExistence type="predicted"/>